<proteinExistence type="inferred from homology"/>
<keyword evidence="3" id="KW-0479">Metal-binding</keyword>
<dbReference type="InterPro" id="IPR036314">
    <property type="entry name" value="SOD_C_sf"/>
</dbReference>
<reference evidence="6" key="1">
    <citation type="submission" date="2021-01" db="EMBL/GenBank/DDBJ databases">
        <authorList>
            <person name="Corre E."/>
            <person name="Pelletier E."/>
            <person name="Niang G."/>
            <person name="Scheremetjew M."/>
            <person name="Finn R."/>
            <person name="Kale V."/>
            <person name="Holt S."/>
            <person name="Cochrane G."/>
            <person name="Meng A."/>
            <person name="Brown T."/>
            <person name="Cohen L."/>
        </authorList>
    </citation>
    <scope>NUCLEOTIDE SEQUENCE</scope>
    <source>
        <strain evidence="6">CCMP1320</strain>
    </source>
</reference>
<dbReference type="SUPFAM" id="SSF54719">
    <property type="entry name" value="Fe,Mn superoxide dismutase (SOD), C-terminal domain"/>
    <property type="match status" value="1"/>
</dbReference>
<dbReference type="GO" id="GO:0005737">
    <property type="term" value="C:cytoplasm"/>
    <property type="evidence" value="ECO:0007669"/>
    <property type="project" value="TreeGrafter"/>
</dbReference>
<dbReference type="AlphaFoldDB" id="A0A7S3VH45"/>
<dbReference type="EMBL" id="HBIP01000793">
    <property type="protein sequence ID" value="CAE0485292.1"/>
    <property type="molecule type" value="Transcribed_RNA"/>
</dbReference>
<evidence type="ECO:0000256" key="3">
    <source>
        <dbReference type="ARBA" id="ARBA00022723"/>
    </source>
</evidence>
<evidence type="ECO:0000256" key="1">
    <source>
        <dbReference type="ARBA" id="ARBA00008714"/>
    </source>
</evidence>
<evidence type="ECO:0000256" key="2">
    <source>
        <dbReference type="ARBA" id="ARBA00012682"/>
    </source>
</evidence>
<dbReference type="EC" id="1.15.1.1" evidence="2"/>
<protein>
    <recommendedName>
        <fullName evidence="2">superoxide dismutase</fullName>
        <ecNumber evidence="2">1.15.1.1</ecNumber>
    </recommendedName>
</protein>
<keyword evidence="4" id="KW-0560">Oxidoreductase</keyword>
<organism evidence="6">
    <name type="scientific">Dunaliella tertiolecta</name>
    <name type="common">Green alga</name>
    <dbReference type="NCBI Taxonomy" id="3047"/>
    <lineage>
        <taxon>Eukaryota</taxon>
        <taxon>Viridiplantae</taxon>
        <taxon>Chlorophyta</taxon>
        <taxon>core chlorophytes</taxon>
        <taxon>Chlorophyceae</taxon>
        <taxon>CS clade</taxon>
        <taxon>Chlamydomonadales</taxon>
        <taxon>Dunaliellaceae</taxon>
        <taxon>Dunaliella</taxon>
    </lineage>
</organism>
<dbReference type="Gene3D" id="3.55.40.20">
    <property type="entry name" value="Iron/manganese superoxide dismutase, C-terminal domain"/>
    <property type="match status" value="1"/>
</dbReference>
<name>A0A7S3VH45_DUNTE</name>
<dbReference type="GO" id="GO:0004784">
    <property type="term" value="F:superoxide dismutase activity"/>
    <property type="evidence" value="ECO:0007669"/>
    <property type="project" value="UniProtKB-EC"/>
</dbReference>
<gene>
    <name evidence="6" type="ORF">DTER00134_LOCUS331</name>
</gene>
<evidence type="ECO:0000259" key="5">
    <source>
        <dbReference type="Pfam" id="PF02777"/>
    </source>
</evidence>
<sequence length="110" mass="12713">MIDEMKTKANKLFGSGWAWLIIKEDGLAIVTTPNQDNPLMSLVPDEKQGVPIFGIDVWEHAFYLTYGPMKPKFTEDFWHVVDWDQVSKNYQAAKKGNIEDLIGKEFDEYK</sequence>
<dbReference type="PANTHER" id="PTHR43595">
    <property type="entry name" value="37S RIBOSOMAL PROTEIN S26, MITOCHONDRIAL"/>
    <property type="match status" value="1"/>
</dbReference>
<dbReference type="InterPro" id="IPR001189">
    <property type="entry name" value="Mn/Fe_SOD"/>
</dbReference>
<dbReference type="GO" id="GO:0046872">
    <property type="term" value="F:metal ion binding"/>
    <property type="evidence" value="ECO:0007669"/>
    <property type="project" value="UniProtKB-KW"/>
</dbReference>
<dbReference type="PANTHER" id="PTHR43595:SF2">
    <property type="entry name" value="SMALL RIBOSOMAL SUBUNIT PROTEIN MS42"/>
    <property type="match status" value="1"/>
</dbReference>
<comment type="similarity">
    <text evidence="1">Belongs to the iron/manganese superoxide dismutase family.</text>
</comment>
<feature type="domain" description="Manganese/iron superoxide dismutase C-terminal" evidence="5">
    <location>
        <begin position="3"/>
        <end position="89"/>
    </location>
</feature>
<dbReference type="InterPro" id="IPR019833">
    <property type="entry name" value="Mn/Fe_SOD_BS"/>
</dbReference>
<dbReference type="PRINTS" id="PR01703">
    <property type="entry name" value="MNSODISMTASE"/>
</dbReference>
<evidence type="ECO:0000256" key="4">
    <source>
        <dbReference type="ARBA" id="ARBA00023002"/>
    </source>
</evidence>
<dbReference type="PROSITE" id="PS00088">
    <property type="entry name" value="SOD_MN"/>
    <property type="match status" value="1"/>
</dbReference>
<accession>A0A7S3VH45</accession>
<dbReference type="InterPro" id="IPR019832">
    <property type="entry name" value="Mn/Fe_SOD_C"/>
</dbReference>
<dbReference type="Pfam" id="PF02777">
    <property type="entry name" value="Sod_Fe_C"/>
    <property type="match status" value="1"/>
</dbReference>
<evidence type="ECO:0000313" key="6">
    <source>
        <dbReference type="EMBL" id="CAE0485292.1"/>
    </source>
</evidence>